<dbReference type="Proteomes" id="UP000030554">
    <property type="component" value="Unassembled WGS sequence"/>
</dbReference>
<dbReference type="RefSeq" id="WP_039085623.1">
    <property type="nucleotide sequence ID" value="NZ_JPJQ01000009.1"/>
</dbReference>
<dbReference type="Pfam" id="PF07922">
    <property type="entry name" value="Glyco_transf_52"/>
    <property type="match status" value="1"/>
</dbReference>
<accession>A0A0A3A1Z1</accession>
<sequence>MRSKYSLIFIASNLRQLLIFFLLKYKYKDKVFYIFDNNIPKRIKNRFSHVSVRMGKNIFDLVFYKFLYGIMFFIFNVIFRLDGLDVYGSDHIMGAKFFLRRNKFYLIEDGTINYTKKAYIRSWKNKLFSIPTFGVHSNVKEIYLTKPAAEEMPDIVKSKVKVIDINKLWQCLSIEEKGEILSIFDLSKEMINSVHDRKYILFTQPLSEDKVLSEEEKISLYRDIINDYGEENLVIKCHPREVTDYSVVFSNAIIFPEHIPAELLSLLQVDIKKVITLFSTAVYDFPEDKIDFRGTIVHNSLVAKYGIIKLF</sequence>
<dbReference type="AlphaFoldDB" id="A0A0A3A1Z1"/>
<dbReference type="Gene3D" id="3.40.50.11110">
    <property type="entry name" value="Sialyltransferase, C-terminal GT-B Rossman nucleotide-binding domain"/>
    <property type="match status" value="1"/>
</dbReference>
<keyword evidence="1" id="KW-0472">Membrane</keyword>
<dbReference type="InterPro" id="IPR012477">
    <property type="entry name" value="Glyco_transf_52"/>
</dbReference>
<gene>
    <name evidence="2" type="ORF">IO48_02470</name>
</gene>
<feature type="transmembrane region" description="Helical" evidence="1">
    <location>
        <begin position="61"/>
        <end position="79"/>
    </location>
</feature>
<evidence type="ECO:0000313" key="3">
    <source>
        <dbReference type="Proteomes" id="UP000030554"/>
    </source>
</evidence>
<protein>
    <recommendedName>
        <fullName evidence="4">Lipooligosaccharide sialyltransferase</fullName>
    </recommendedName>
</protein>
<comment type="caution">
    <text evidence="2">The sequence shown here is derived from an EMBL/GenBank/DDBJ whole genome shotgun (WGS) entry which is preliminary data.</text>
</comment>
<keyword evidence="1" id="KW-0812">Transmembrane</keyword>
<reference evidence="2 3" key="1">
    <citation type="submission" date="2014-07" db="EMBL/GenBank/DDBJ databases">
        <title>Chaperone-usher fimbriae in a diverse selection of Gallibacterium genomes.</title>
        <authorList>
            <person name="Kudirkiene E."/>
            <person name="Bager R.J."/>
            <person name="Johnson T.J."/>
            <person name="Bojesen A.M."/>
        </authorList>
    </citation>
    <scope>NUCLEOTIDE SEQUENCE [LARGE SCALE GENOMIC DNA]</scope>
    <source>
        <strain evidence="2 3">4895</strain>
    </source>
</reference>
<organism evidence="2 3">
    <name type="scientific">Gallibacterium anatis 4895</name>
    <dbReference type="NCBI Taxonomy" id="1396510"/>
    <lineage>
        <taxon>Bacteria</taxon>
        <taxon>Pseudomonadati</taxon>
        <taxon>Pseudomonadota</taxon>
        <taxon>Gammaproteobacteria</taxon>
        <taxon>Pasteurellales</taxon>
        <taxon>Pasteurellaceae</taxon>
        <taxon>Gallibacterium</taxon>
    </lineage>
</organism>
<evidence type="ECO:0000256" key="1">
    <source>
        <dbReference type="SAM" id="Phobius"/>
    </source>
</evidence>
<evidence type="ECO:0000313" key="2">
    <source>
        <dbReference type="EMBL" id="KGQ63378.1"/>
    </source>
</evidence>
<name>A0A0A3A1Z1_9PAST</name>
<keyword evidence="1" id="KW-1133">Transmembrane helix</keyword>
<proteinExistence type="predicted"/>
<dbReference type="EMBL" id="JPJQ01000009">
    <property type="protein sequence ID" value="KGQ63378.1"/>
    <property type="molecule type" value="Genomic_DNA"/>
</dbReference>
<evidence type="ECO:0008006" key="4">
    <source>
        <dbReference type="Google" id="ProtNLM"/>
    </source>
</evidence>